<dbReference type="InterPro" id="IPR017926">
    <property type="entry name" value="GATASE"/>
</dbReference>
<evidence type="ECO:0000256" key="10">
    <source>
        <dbReference type="HAMAP-Rule" id="MF_00278"/>
    </source>
</evidence>
<dbReference type="GO" id="GO:0004359">
    <property type="term" value="F:glutaminase activity"/>
    <property type="evidence" value="ECO:0007669"/>
    <property type="project" value="UniProtKB-EC"/>
</dbReference>
<evidence type="ECO:0000313" key="14">
    <source>
        <dbReference type="Proteomes" id="UP000036458"/>
    </source>
</evidence>
<keyword evidence="4 10" id="KW-0378">Hydrolase</keyword>
<keyword evidence="5 10" id="KW-0315">Glutamine amidotransferase</keyword>
<dbReference type="Proteomes" id="UP000036458">
    <property type="component" value="Chromosome"/>
</dbReference>
<dbReference type="CDD" id="cd01748">
    <property type="entry name" value="GATase1_IGP_Synthase"/>
    <property type="match status" value="1"/>
</dbReference>
<keyword evidence="10" id="KW-0963">Cytoplasm</keyword>
<evidence type="ECO:0000256" key="3">
    <source>
        <dbReference type="ARBA" id="ARBA00022605"/>
    </source>
</evidence>
<dbReference type="Pfam" id="PF00117">
    <property type="entry name" value="GATase"/>
    <property type="match status" value="1"/>
</dbReference>
<dbReference type="EC" id="4.3.2.10" evidence="10"/>
<keyword evidence="14" id="KW-1185">Reference proteome</keyword>
<dbReference type="GO" id="GO:0000105">
    <property type="term" value="P:L-histidine biosynthetic process"/>
    <property type="evidence" value="ECO:0007669"/>
    <property type="project" value="UniProtKB-UniRule"/>
</dbReference>
<dbReference type="GO" id="GO:0000107">
    <property type="term" value="F:imidazoleglycerol-phosphate synthase activity"/>
    <property type="evidence" value="ECO:0007669"/>
    <property type="project" value="UniProtKB-UniRule"/>
</dbReference>
<dbReference type="UniPathway" id="UPA00031">
    <property type="reaction ID" value="UER00010"/>
</dbReference>
<keyword evidence="7 10" id="KW-0456">Lyase</keyword>
<comment type="function">
    <text evidence="10">IGPS catalyzes the conversion of PRFAR and glutamine to IGP, AICAR and glutamate. The HisH subunit catalyzes the hydrolysis of glutamine to glutamate and ammonia as part of the synthesis of IGP and AICAR. The resulting ammonia molecule is channeled to the active site of HisF.</text>
</comment>
<keyword evidence="6 10" id="KW-0368">Histidine biosynthesis</keyword>
<dbReference type="EC" id="3.5.1.2" evidence="10"/>
<evidence type="ECO:0000256" key="6">
    <source>
        <dbReference type="ARBA" id="ARBA00023102"/>
    </source>
</evidence>
<proteinExistence type="inferred from homology"/>
<dbReference type="GO" id="GO:0005737">
    <property type="term" value="C:cytoplasm"/>
    <property type="evidence" value="ECO:0007669"/>
    <property type="project" value="UniProtKB-SubCell"/>
</dbReference>
<evidence type="ECO:0000256" key="2">
    <source>
        <dbReference type="ARBA" id="ARBA00011152"/>
    </source>
</evidence>
<comment type="subunit">
    <text evidence="2 10">Heterodimer of HisH and HisF.</text>
</comment>
<evidence type="ECO:0000256" key="4">
    <source>
        <dbReference type="ARBA" id="ARBA00022801"/>
    </source>
</evidence>
<dbReference type="NCBIfam" id="TIGR01855">
    <property type="entry name" value="IMP_synth_hisH"/>
    <property type="match status" value="1"/>
</dbReference>
<evidence type="ECO:0000256" key="7">
    <source>
        <dbReference type="ARBA" id="ARBA00023239"/>
    </source>
</evidence>
<evidence type="ECO:0000256" key="1">
    <source>
        <dbReference type="ARBA" id="ARBA00005091"/>
    </source>
</evidence>
<dbReference type="PATRIC" id="fig|1379910.4.peg.598"/>
<feature type="active site" evidence="10 11">
    <location>
        <position position="187"/>
    </location>
</feature>
<feature type="domain" description="Glutamine amidotransferase" evidence="12">
    <location>
        <begin position="7"/>
        <end position="193"/>
    </location>
</feature>
<keyword evidence="3 10" id="KW-0028">Amino-acid biosynthesis</keyword>
<dbReference type="Gene3D" id="3.40.50.880">
    <property type="match status" value="1"/>
</dbReference>
<dbReference type="PIRSF" id="PIRSF000495">
    <property type="entry name" value="Amidotransf_hisH"/>
    <property type="match status" value="1"/>
</dbReference>
<dbReference type="RefSeq" id="WP_048919590.1">
    <property type="nucleotide sequence ID" value="NZ_CP010777.1"/>
</dbReference>
<dbReference type="PANTHER" id="PTHR42701">
    <property type="entry name" value="IMIDAZOLE GLYCEROL PHOSPHATE SYNTHASE SUBUNIT HISH"/>
    <property type="match status" value="1"/>
</dbReference>
<dbReference type="SUPFAM" id="SSF52317">
    <property type="entry name" value="Class I glutamine amidotransferase-like"/>
    <property type="match status" value="1"/>
</dbReference>
<dbReference type="GO" id="GO:0016829">
    <property type="term" value="F:lyase activity"/>
    <property type="evidence" value="ECO:0007669"/>
    <property type="project" value="UniProtKB-KW"/>
</dbReference>
<organism evidence="13 14">
    <name type="scientific">Rufibacter radiotolerans</name>
    <dbReference type="NCBI Taxonomy" id="1379910"/>
    <lineage>
        <taxon>Bacteria</taxon>
        <taxon>Pseudomonadati</taxon>
        <taxon>Bacteroidota</taxon>
        <taxon>Cytophagia</taxon>
        <taxon>Cytophagales</taxon>
        <taxon>Hymenobacteraceae</taxon>
        <taxon>Rufibacter</taxon>
    </lineage>
</organism>
<reference evidence="13 14" key="1">
    <citation type="submission" date="2015-01" db="EMBL/GenBank/DDBJ databases">
        <title>Rufibacter sp./DG31D/ whole genome sequencing.</title>
        <authorList>
            <person name="Kim M.K."/>
            <person name="Srinivasan S."/>
            <person name="Lee J.-J."/>
        </authorList>
    </citation>
    <scope>NUCLEOTIDE SEQUENCE [LARGE SCALE GENOMIC DNA]</scope>
    <source>
        <strain evidence="13 14">DG31D</strain>
    </source>
</reference>
<dbReference type="OrthoDB" id="9807137at2"/>
<accession>A0A0H4VHK2</accession>
<gene>
    <name evidence="10" type="primary">hisH</name>
    <name evidence="13" type="ORF">TH63_02780</name>
</gene>
<protein>
    <recommendedName>
        <fullName evidence="10">Imidazole glycerol phosphate synthase subunit HisH</fullName>
        <ecNumber evidence="10">4.3.2.10</ecNumber>
    </recommendedName>
    <alternativeName>
        <fullName evidence="10">IGP synthase glutaminase subunit</fullName>
        <ecNumber evidence="10">3.5.1.2</ecNumber>
    </alternativeName>
    <alternativeName>
        <fullName evidence="10">IGP synthase subunit HisH</fullName>
    </alternativeName>
    <alternativeName>
        <fullName evidence="10">ImGP synthase subunit HisH</fullName>
        <shortName evidence="10">IGPS subunit HisH</shortName>
    </alternativeName>
</protein>
<dbReference type="PROSITE" id="PS51273">
    <property type="entry name" value="GATASE_TYPE_1"/>
    <property type="match status" value="1"/>
</dbReference>
<dbReference type="EMBL" id="CP010777">
    <property type="protein sequence ID" value="AKQ44793.1"/>
    <property type="molecule type" value="Genomic_DNA"/>
</dbReference>
<feature type="active site" evidence="10 11">
    <location>
        <position position="189"/>
    </location>
</feature>
<comment type="catalytic activity">
    <reaction evidence="9 10">
        <text>L-glutamine + H2O = L-glutamate + NH4(+)</text>
        <dbReference type="Rhea" id="RHEA:15889"/>
        <dbReference type="ChEBI" id="CHEBI:15377"/>
        <dbReference type="ChEBI" id="CHEBI:28938"/>
        <dbReference type="ChEBI" id="CHEBI:29985"/>
        <dbReference type="ChEBI" id="CHEBI:58359"/>
        <dbReference type="EC" id="3.5.1.2"/>
    </reaction>
</comment>
<dbReference type="InterPro" id="IPR010139">
    <property type="entry name" value="Imidazole-glycPsynth_HisH"/>
</dbReference>
<evidence type="ECO:0000259" key="12">
    <source>
        <dbReference type="Pfam" id="PF00117"/>
    </source>
</evidence>
<evidence type="ECO:0000313" key="13">
    <source>
        <dbReference type="EMBL" id="AKQ44793.1"/>
    </source>
</evidence>
<sequence>MKKSIAIIDYGVGNIQSVKEAIGSLGYNLFVSNDTNKLAKADGLILPGVGAFGAAMESLHERRLIVPLNELVLEQKKPILGICLGMQLLADFSEENGYHNGLGWISGGVIRIEGGQNLRVPHVGWNDVDIRQKEPLFDRMQGTSNFYFDHSYHFDAKNEEDVAARVNYGLGLVAAVKRGNIHGVQFHPEKSQITGLRLLKGFLNSIG</sequence>
<comment type="catalytic activity">
    <reaction evidence="8 10">
        <text>5-[(5-phospho-1-deoxy-D-ribulos-1-ylimino)methylamino]-1-(5-phospho-beta-D-ribosyl)imidazole-4-carboxamide + L-glutamine = D-erythro-1-(imidazol-4-yl)glycerol 3-phosphate + 5-amino-1-(5-phospho-beta-D-ribosyl)imidazole-4-carboxamide + L-glutamate + H(+)</text>
        <dbReference type="Rhea" id="RHEA:24793"/>
        <dbReference type="ChEBI" id="CHEBI:15378"/>
        <dbReference type="ChEBI" id="CHEBI:29985"/>
        <dbReference type="ChEBI" id="CHEBI:58278"/>
        <dbReference type="ChEBI" id="CHEBI:58359"/>
        <dbReference type="ChEBI" id="CHEBI:58475"/>
        <dbReference type="ChEBI" id="CHEBI:58525"/>
        <dbReference type="EC" id="4.3.2.10"/>
    </reaction>
</comment>
<evidence type="ECO:0000256" key="5">
    <source>
        <dbReference type="ARBA" id="ARBA00022962"/>
    </source>
</evidence>
<dbReference type="PANTHER" id="PTHR42701:SF1">
    <property type="entry name" value="IMIDAZOLE GLYCEROL PHOSPHATE SYNTHASE SUBUNIT HISH"/>
    <property type="match status" value="1"/>
</dbReference>
<comment type="pathway">
    <text evidence="1 10">Amino-acid biosynthesis; L-histidine biosynthesis; L-histidine from 5-phospho-alpha-D-ribose 1-diphosphate: step 5/9.</text>
</comment>
<dbReference type="InterPro" id="IPR029062">
    <property type="entry name" value="Class_I_gatase-like"/>
</dbReference>
<evidence type="ECO:0000256" key="9">
    <source>
        <dbReference type="ARBA" id="ARBA00049534"/>
    </source>
</evidence>
<name>A0A0H4VHK2_9BACT</name>
<comment type="subcellular location">
    <subcellularLocation>
        <location evidence="10">Cytoplasm</location>
    </subcellularLocation>
</comment>
<dbReference type="AlphaFoldDB" id="A0A0H4VHK2"/>
<feature type="active site" description="Nucleophile" evidence="10 11">
    <location>
        <position position="83"/>
    </location>
</feature>
<dbReference type="STRING" id="1379910.TH63_02780"/>
<evidence type="ECO:0000256" key="11">
    <source>
        <dbReference type="PIRSR" id="PIRSR000495-1"/>
    </source>
</evidence>
<dbReference type="KEGG" id="ruf:TH63_02780"/>
<dbReference type="HAMAP" id="MF_00278">
    <property type="entry name" value="HisH"/>
    <property type="match status" value="1"/>
</dbReference>
<evidence type="ECO:0000256" key="8">
    <source>
        <dbReference type="ARBA" id="ARBA00047838"/>
    </source>
</evidence>